<protein>
    <recommendedName>
        <fullName evidence="4">SPOR domain-containing protein</fullName>
    </recommendedName>
</protein>
<dbReference type="EMBL" id="BAAATA010000024">
    <property type="protein sequence ID" value="GAA2497744.1"/>
    <property type="molecule type" value="Genomic_DNA"/>
</dbReference>
<gene>
    <name evidence="2" type="ORF">GCM10010406_37810</name>
</gene>
<dbReference type="RefSeq" id="WP_344384373.1">
    <property type="nucleotide sequence ID" value="NZ_BAAATA010000024.1"/>
</dbReference>
<evidence type="ECO:0000313" key="2">
    <source>
        <dbReference type="EMBL" id="GAA2497744.1"/>
    </source>
</evidence>
<feature type="region of interest" description="Disordered" evidence="1">
    <location>
        <begin position="34"/>
        <end position="79"/>
    </location>
</feature>
<reference evidence="2 3" key="1">
    <citation type="journal article" date="2019" name="Int. J. Syst. Evol. Microbiol.">
        <title>The Global Catalogue of Microorganisms (GCM) 10K type strain sequencing project: providing services to taxonomists for standard genome sequencing and annotation.</title>
        <authorList>
            <consortium name="The Broad Institute Genomics Platform"/>
            <consortium name="The Broad Institute Genome Sequencing Center for Infectious Disease"/>
            <person name="Wu L."/>
            <person name="Ma J."/>
        </authorList>
    </citation>
    <scope>NUCLEOTIDE SEQUENCE [LARGE SCALE GENOMIC DNA]</scope>
    <source>
        <strain evidence="2 3">JCM 6307</strain>
    </source>
</reference>
<name>A0ABN3M8I1_9ACTN</name>
<organism evidence="2 3">
    <name type="scientific">Streptomyces thermolineatus</name>
    <dbReference type="NCBI Taxonomy" id="44033"/>
    <lineage>
        <taxon>Bacteria</taxon>
        <taxon>Bacillati</taxon>
        <taxon>Actinomycetota</taxon>
        <taxon>Actinomycetes</taxon>
        <taxon>Kitasatosporales</taxon>
        <taxon>Streptomycetaceae</taxon>
        <taxon>Streptomyces</taxon>
    </lineage>
</organism>
<comment type="caution">
    <text evidence="2">The sequence shown here is derived from an EMBL/GenBank/DDBJ whole genome shotgun (WGS) entry which is preliminary data.</text>
</comment>
<feature type="compositionally biased region" description="Basic and acidic residues" evidence="1">
    <location>
        <begin position="51"/>
        <end position="72"/>
    </location>
</feature>
<keyword evidence="3" id="KW-1185">Reference proteome</keyword>
<evidence type="ECO:0008006" key="4">
    <source>
        <dbReference type="Google" id="ProtNLM"/>
    </source>
</evidence>
<sequence length="79" mass="8899">MGLFSRGRASGGPGEWFYCLVHKKVEEGPECPARDRLGPYATPAEAQHATEISEQRNQEWENDPRWHDEPGDGPRGPRP</sequence>
<accession>A0ABN3M8I1</accession>
<dbReference type="Proteomes" id="UP001501358">
    <property type="component" value="Unassembled WGS sequence"/>
</dbReference>
<evidence type="ECO:0000313" key="3">
    <source>
        <dbReference type="Proteomes" id="UP001501358"/>
    </source>
</evidence>
<proteinExistence type="predicted"/>
<evidence type="ECO:0000256" key="1">
    <source>
        <dbReference type="SAM" id="MobiDB-lite"/>
    </source>
</evidence>